<dbReference type="AlphaFoldDB" id="A0AAV6KMM2"/>
<sequence>MTDGSKNTGVGESSVGASVIKPELSPLVPGGKVRWDELVQYDSVSDFEATADVAILNTSPLPSLLDTFAIVDGDERTPELVYRRCPHIPKQESPLNKAKIIRSISHFVHVARTRWSIVDGAWQKNHLWSGVGFTASHPDGTAIPQIAIRVRKSLSQGEFQGTMEMRRNGGVVDDEELVVEE</sequence>
<organism evidence="1 2">
    <name type="scientific">Rhododendron griersonianum</name>
    <dbReference type="NCBI Taxonomy" id="479676"/>
    <lineage>
        <taxon>Eukaryota</taxon>
        <taxon>Viridiplantae</taxon>
        <taxon>Streptophyta</taxon>
        <taxon>Embryophyta</taxon>
        <taxon>Tracheophyta</taxon>
        <taxon>Spermatophyta</taxon>
        <taxon>Magnoliopsida</taxon>
        <taxon>eudicotyledons</taxon>
        <taxon>Gunneridae</taxon>
        <taxon>Pentapetalae</taxon>
        <taxon>asterids</taxon>
        <taxon>Ericales</taxon>
        <taxon>Ericaceae</taxon>
        <taxon>Ericoideae</taxon>
        <taxon>Rhodoreae</taxon>
        <taxon>Rhododendron</taxon>
    </lineage>
</organism>
<dbReference type="Proteomes" id="UP000823749">
    <property type="component" value="Chromosome 4"/>
</dbReference>
<comment type="caution">
    <text evidence="1">The sequence shown here is derived from an EMBL/GenBank/DDBJ whole genome shotgun (WGS) entry which is preliminary data.</text>
</comment>
<proteinExistence type="predicted"/>
<keyword evidence="2" id="KW-1185">Reference proteome</keyword>
<gene>
    <name evidence="1" type="ORF">RHGRI_011533</name>
</gene>
<accession>A0AAV6KMM2</accession>
<reference evidence="1" key="1">
    <citation type="submission" date="2020-08" db="EMBL/GenBank/DDBJ databases">
        <title>Plant Genome Project.</title>
        <authorList>
            <person name="Zhang R.-G."/>
        </authorList>
    </citation>
    <scope>NUCLEOTIDE SEQUENCE</scope>
    <source>
        <strain evidence="1">WSP0</strain>
        <tissue evidence="1">Leaf</tissue>
    </source>
</reference>
<evidence type="ECO:0000313" key="2">
    <source>
        <dbReference type="Proteomes" id="UP000823749"/>
    </source>
</evidence>
<protein>
    <submittedName>
        <fullName evidence="1">Uncharacterized protein</fullName>
    </submittedName>
</protein>
<evidence type="ECO:0000313" key="1">
    <source>
        <dbReference type="EMBL" id="KAG5553666.1"/>
    </source>
</evidence>
<dbReference type="EMBL" id="JACTNZ010000004">
    <property type="protein sequence ID" value="KAG5553666.1"/>
    <property type="molecule type" value="Genomic_DNA"/>
</dbReference>
<name>A0AAV6KMM2_9ERIC</name>